<evidence type="ECO:0000313" key="2">
    <source>
        <dbReference type="EMBL" id="CAF1167041.1"/>
    </source>
</evidence>
<dbReference type="Pfam" id="PF03496">
    <property type="entry name" value="ADPrib_exo_Tox"/>
    <property type="match status" value="1"/>
</dbReference>
<reference evidence="2" key="1">
    <citation type="submission" date="2021-02" db="EMBL/GenBank/DDBJ databases">
        <authorList>
            <person name="Nowell W R."/>
        </authorList>
    </citation>
    <scope>NUCLEOTIDE SEQUENCE</scope>
</reference>
<name>A0A8S2EKA2_9BILA</name>
<evidence type="ECO:0000313" key="4">
    <source>
        <dbReference type="Proteomes" id="UP000677228"/>
    </source>
</evidence>
<sequence>MPNLSLRILEEGKLLNEESEAQLIADKLRHVKDKSVKEIYDCCIRLYSAESFLYKLVNSTLRSEDMTKTDTLGAYCQLLSWHLGCSELDQKELTVYRGCKLTEELIEEYTQNVGKRIQWLAFTSTTKDRKVAEGYGNTLFIINLQRCQPYGKQRDIASLSQYEHEQEVLLNAGNNLGIVKFERNLESGKYLIYLKENV</sequence>
<evidence type="ECO:0000313" key="3">
    <source>
        <dbReference type="EMBL" id="CAF3978502.1"/>
    </source>
</evidence>
<dbReference type="Proteomes" id="UP000682733">
    <property type="component" value="Unassembled WGS sequence"/>
</dbReference>
<dbReference type="EMBL" id="CAJOBA010034127">
    <property type="protein sequence ID" value="CAF3978502.1"/>
    <property type="molecule type" value="Genomic_DNA"/>
</dbReference>
<dbReference type="Proteomes" id="UP000677228">
    <property type="component" value="Unassembled WGS sequence"/>
</dbReference>
<feature type="domain" description="ADP ribosyltransferase" evidence="1">
    <location>
        <begin position="54"/>
        <end position="193"/>
    </location>
</feature>
<evidence type="ECO:0000259" key="1">
    <source>
        <dbReference type="Pfam" id="PF03496"/>
    </source>
</evidence>
<dbReference type="Gene3D" id="3.90.176.10">
    <property type="entry name" value="Toxin ADP-ribosyltransferase, Chain A, domain 1"/>
    <property type="match status" value="1"/>
</dbReference>
<organism evidence="2 4">
    <name type="scientific">Didymodactylos carnosus</name>
    <dbReference type="NCBI Taxonomy" id="1234261"/>
    <lineage>
        <taxon>Eukaryota</taxon>
        <taxon>Metazoa</taxon>
        <taxon>Spiralia</taxon>
        <taxon>Gnathifera</taxon>
        <taxon>Rotifera</taxon>
        <taxon>Eurotatoria</taxon>
        <taxon>Bdelloidea</taxon>
        <taxon>Philodinida</taxon>
        <taxon>Philodinidae</taxon>
        <taxon>Didymodactylos</taxon>
    </lineage>
</organism>
<accession>A0A8S2EKA2</accession>
<dbReference type="AlphaFoldDB" id="A0A8S2EKA2"/>
<dbReference type="GO" id="GO:0005576">
    <property type="term" value="C:extracellular region"/>
    <property type="evidence" value="ECO:0007669"/>
    <property type="project" value="InterPro"/>
</dbReference>
<dbReference type="EMBL" id="CAJNOK010012604">
    <property type="protein sequence ID" value="CAF1167041.1"/>
    <property type="molecule type" value="Genomic_DNA"/>
</dbReference>
<dbReference type="InterPro" id="IPR003540">
    <property type="entry name" value="ADP-ribosyltransferase"/>
</dbReference>
<dbReference type="PROSITE" id="PS51996">
    <property type="entry name" value="TR_MART"/>
    <property type="match status" value="1"/>
</dbReference>
<dbReference type="SUPFAM" id="SSF56399">
    <property type="entry name" value="ADP-ribosylation"/>
    <property type="match status" value="1"/>
</dbReference>
<protein>
    <recommendedName>
        <fullName evidence="1">ADP ribosyltransferase domain-containing protein</fullName>
    </recommendedName>
</protein>
<comment type="caution">
    <text evidence="2">The sequence shown here is derived from an EMBL/GenBank/DDBJ whole genome shotgun (WGS) entry which is preliminary data.</text>
</comment>
<gene>
    <name evidence="2" type="ORF">OVA965_LOCUS22377</name>
    <name evidence="3" type="ORF">TMI583_LOCUS23090</name>
</gene>
<proteinExistence type="predicted"/>